<proteinExistence type="inferred from homology"/>
<dbReference type="Proteomes" id="UP000504609">
    <property type="component" value="Unplaced"/>
</dbReference>
<keyword evidence="7" id="KW-1185">Reference proteome</keyword>
<dbReference type="InterPro" id="IPR000210">
    <property type="entry name" value="BTB/POZ_dom"/>
</dbReference>
<feature type="compositionally biased region" description="Polar residues" evidence="4">
    <location>
        <begin position="78"/>
        <end position="87"/>
    </location>
</feature>
<comment type="similarity">
    <text evidence="3">Belongs to the NPH3 family.</text>
</comment>
<comment type="pathway">
    <text evidence="1">Protein modification; protein ubiquitination.</text>
</comment>
<accession>A0A6J1ENZ9</accession>
<dbReference type="GeneID" id="111436065"/>
<evidence type="ECO:0000256" key="3">
    <source>
        <dbReference type="PROSITE-ProRule" id="PRU00982"/>
    </source>
</evidence>
<dbReference type="AlphaFoldDB" id="A0A6J1ENZ9"/>
<evidence type="ECO:0000313" key="7">
    <source>
        <dbReference type="Proteomes" id="UP000504609"/>
    </source>
</evidence>
<evidence type="ECO:0000259" key="5">
    <source>
        <dbReference type="PROSITE" id="PS50097"/>
    </source>
</evidence>
<evidence type="ECO:0000313" key="8">
    <source>
        <dbReference type="RefSeq" id="XP_022929524.1"/>
    </source>
</evidence>
<feature type="compositionally biased region" description="Polar residues" evidence="4">
    <location>
        <begin position="1"/>
        <end position="11"/>
    </location>
</feature>
<name>A0A6J1ENZ9_CUCMO</name>
<feature type="domain" description="NPH3" evidence="6">
    <location>
        <begin position="286"/>
        <end position="578"/>
    </location>
</feature>
<feature type="compositionally biased region" description="Basic and acidic residues" evidence="4">
    <location>
        <begin position="12"/>
        <end position="22"/>
    </location>
</feature>
<feature type="region of interest" description="Disordered" evidence="4">
    <location>
        <begin position="74"/>
        <end position="96"/>
    </location>
</feature>
<dbReference type="GO" id="GO:0016567">
    <property type="term" value="P:protein ubiquitination"/>
    <property type="evidence" value="ECO:0007669"/>
    <property type="project" value="UniProtKB-UniPathway"/>
</dbReference>
<dbReference type="InterPro" id="IPR043454">
    <property type="entry name" value="NPH3/RPT2-like"/>
</dbReference>
<feature type="domain" description="BTB" evidence="5">
    <location>
        <begin position="129"/>
        <end position="198"/>
    </location>
</feature>
<gene>
    <name evidence="8" type="primary">LOC111436065</name>
</gene>
<evidence type="ECO:0000256" key="2">
    <source>
        <dbReference type="ARBA" id="ARBA00022786"/>
    </source>
</evidence>
<dbReference type="Gene3D" id="3.30.710.10">
    <property type="entry name" value="Potassium Channel Kv1.1, Chain A"/>
    <property type="match status" value="1"/>
</dbReference>
<reference evidence="8" key="1">
    <citation type="submission" date="2025-08" db="UniProtKB">
        <authorList>
            <consortium name="RefSeq"/>
        </authorList>
    </citation>
    <scope>IDENTIFICATION</scope>
    <source>
        <tissue evidence="8">Young leaves</tissue>
    </source>
</reference>
<evidence type="ECO:0000256" key="4">
    <source>
        <dbReference type="SAM" id="MobiDB-lite"/>
    </source>
</evidence>
<organism evidence="7 8">
    <name type="scientific">Cucurbita moschata</name>
    <name type="common">Winter crookneck squash</name>
    <name type="synonym">Cucurbita pepo var. moschata</name>
    <dbReference type="NCBI Taxonomy" id="3662"/>
    <lineage>
        <taxon>Eukaryota</taxon>
        <taxon>Viridiplantae</taxon>
        <taxon>Streptophyta</taxon>
        <taxon>Embryophyta</taxon>
        <taxon>Tracheophyta</taxon>
        <taxon>Spermatophyta</taxon>
        <taxon>Magnoliopsida</taxon>
        <taxon>eudicotyledons</taxon>
        <taxon>Gunneridae</taxon>
        <taxon>Pentapetalae</taxon>
        <taxon>rosids</taxon>
        <taxon>fabids</taxon>
        <taxon>Cucurbitales</taxon>
        <taxon>Cucurbitaceae</taxon>
        <taxon>Cucurbiteae</taxon>
        <taxon>Cucurbita</taxon>
    </lineage>
</organism>
<dbReference type="InterPro" id="IPR011333">
    <property type="entry name" value="SKP1/BTB/POZ_sf"/>
</dbReference>
<dbReference type="RefSeq" id="XP_022929524.1">
    <property type="nucleotide sequence ID" value="XM_023073756.1"/>
</dbReference>
<keyword evidence="2" id="KW-0833">Ubl conjugation pathway</keyword>
<dbReference type="PROSITE" id="PS51649">
    <property type="entry name" value="NPH3"/>
    <property type="match status" value="1"/>
</dbReference>
<sequence>MKSLTGMPNTKSDSEGVEQVHDQRIVIPNKLISERQRNMKSLAGMPNTESDSEGAEQVHDQRIVIPNKLISERHRNTKSLTGMPNTESDSEGAEQVHDKRIVIPNKLITEADCINIKDEAWFITTKIPTDLRIQVQEVTFNVHKYTLISKCGYIVRMELQSSISTQGYDLKLENFPGGSETFEMVLKYCYGFPVDLNSANVAPLRCASEFLEMTEEYEDGNLISKTESFLTFAVLLSWKESLAVLKTCQRLSPWAENLQIVRRCCDSIARKLSKENIVGDTVSEDAWWLNDLTTLRIDYYTRIITAIRTKGIKPEIVGQSIEQYARKWLPGNEMETGLGEYTQDKSDMQASTSSCRKDELGIGYNKEHKSIIESLLSILPPQREAVSCKFLLQMLKMARVHSASAALVSELEKRIGMVLEDANVIDILIPSCTSYDQGNLPNSQERTMHDIEVVQRLLEYYSLFEQQQQQHRIGNSNVCKLIDNYLAELASDPNLSITKFQTLANSLSENARHCHDGLYRAIDTYIKTHPLLFEHDRRKLCKIMNCEKLSLDACVHAAQNDRLPLRTIVQVLFSEQVKMRSVMQEKETAPNSDNSDQDGNHLSTDREIKNLKAELESVKAQMAELQQEYEKLNNKQKNVTGWGFGWKKIKNSFHTRVDGDEPAHRRSSQTSSRMSLRRRLSLT</sequence>
<dbReference type="SUPFAM" id="SSF54695">
    <property type="entry name" value="POZ domain"/>
    <property type="match status" value="1"/>
</dbReference>
<dbReference type="SMART" id="SM00225">
    <property type="entry name" value="BTB"/>
    <property type="match status" value="1"/>
</dbReference>
<dbReference type="UniPathway" id="UPA00143"/>
<dbReference type="PANTHER" id="PTHR32370">
    <property type="entry name" value="OS12G0117600 PROTEIN"/>
    <property type="match status" value="1"/>
</dbReference>
<dbReference type="InterPro" id="IPR027356">
    <property type="entry name" value="NPH3_dom"/>
</dbReference>
<feature type="region of interest" description="Disordered" evidence="4">
    <location>
        <begin position="582"/>
        <end position="602"/>
    </location>
</feature>
<feature type="region of interest" description="Disordered" evidence="4">
    <location>
        <begin position="1"/>
        <end position="22"/>
    </location>
</feature>
<protein>
    <submittedName>
        <fullName evidence="8">BTB/POZ domain-containing protein DOT3-like</fullName>
    </submittedName>
</protein>
<dbReference type="Pfam" id="PF00651">
    <property type="entry name" value="BTB"/>
    <property type="match status" value="1"/>
</dbReference>
<evidence type="ECO:0000259" key="6">
    <source>
        <dbReference type="PROSITE" id="PS51649"/>
    </source>
</evidence>
<dbReference type="Pfam" id="PF03000">
    <property type="entry name" value="NPH3"/>
    <property type="match status" value="1"/>
</dbReference>
<dbReference type="PROSITE" id="PS50097">
    <property type="entry name" value="BTB"/>
    <property type="match status" value="1"/>
</dbReference>
<dbReference type="KEGG" id="cmos:111436065"/>
<feature type="region of interest" description="Disordered" evidence="4">
    <location>
        <begin position="656"/>
        <end position="683"/>
    </location>
</feature>
<evidence type="ECO:0000256" key="1">
    <source>
        <dbReference type="ARBA" id="ARBA00004906"/>
    </source>
</evidence>